<name>A0A8C1H8F2_CYPCA</name>
<proteinExistence type="predicted"/>
<dbReference type="Ensembl" id="ENSCCRT00000034100.2">
    <property type="protein sequence ID" value="ENSCCRP00000031445.2"/>
    <property type="gene ID" value="ENSCCRG00000016912.2"/>
</dbReference>
<dbReference type="OMA" id="VTAFWKA"/>
<dbReference type="Proteomes" id="UP001108240">
    <property type="component" value="Unplaced"/>
</dbReference>
<evidence type="ECO:0000313" key="2">
    <source>
        <dbReference type="Ensembl" id="ENSCCRP00000031445.2"/>
    </source>
</evidence>
<dbReference type="GeneTree" id="ENSGT00390000007218"/>
<reference evidence="2" key="2">
    <citation type="submission" date="2025-09" db="UniProtKB">
        <authorList>
            <consortium name="Ensembl"/>
        </authorList>
    </citation>
    <scope>IDENTIFICATION</scope>
</reference>
<dbReference type="PANTHER" id="PTHR14659">
    <property type="entry name" value="ALPHA- AND GAMMA-ADAPTIN-BINDING PROTEIN P34"/>
    <property type="match status" value="1"/>
</dbReference>
<dbReference type="Pfam" id="PF10199">
    <property type="entry name" value="Adaptin_binding"/>
    <property type="match status" value="1"/>
</dbReference>
<dbReference type="PANTHER" id="PTHR14659:SF1">
    <property type="entry name" value="ALPHA- AND GAMMA-ADAPTIN-BINDING PROTEIN P34"/>
    <property type="match status" value="1"/>
</dbReference>
<evidence type="ECO:0000313" key="3">
    <source>
        <dbReference type="Proteomes" id="UP001108240"/>
    </source>
</evidence>
<dbReference type="AlphaFoldDB" id="A0A8C1H8F2"/>
<evidence type="ECO:0000256" key="1">
    <source>
        <dbReference type="SAM" id="MobiDB-lite"/>
    </source>
</evidence>
<sequence length="349" mass="38877">MADDQGDEVPTLPCILVTSCDSSFKEEELIRQILGSESLPQATKIEERVSWYPWTINNKYYTANVSLCVVSSPFDMNAEVARSMQAFIVYFDSKTKNALNSVNSWLSVVEDLAPEVLILVCDHACDSGECVFGTTYSVVWMQHMQFFCKVWCKYAVAGVSKQEAQQWCLAHAFELVELNPQDLPDEDDDFPESTGVNRIVQALNANVWSSVEMKDEHSQGFGLMSSLVASHHNTPRPSQETLSSHSPSNSTDEDTESQRAENNQNNAVDTAVDPMIDIDIQELANLTAGDADVENFERLFTKLKEMKDKASSLPHEQRKVHAEKVAKAFWMAIGGDQDEIDGLSSGEES</sequence>
<feature type="compositionally biased region" description="Polar residues" evidence="1">
    <location>
        <begin position="229"/>
        <end position="250"/>
    </location>
</feature>
<organism evidence="2 3">
    <name type="scientific">Cyprinus carpio carpio</name>
    <dbReference type="NCBI Taxonomy" id="630221"/>
    <lineage>
        <taxon>Eukaryota</taxon>
        <taxon>Metazoa</taxon>
        <taxon>Chordata</taxon>
        <taxon>Craniata</taxon>
        <taxon>Vertebrata</taxon>
        <taxon>Euteleostomi</taxon>
        <taxon>Actinopterygii</taxon>
        <taxon>Neopterygii</taxon>
        <taxon>Teleostei</taxon>
        <taxon>Ostariophysi</taxon>
        <taxon>Cypriniformes</taxon>
        <taxon>Cyprinidae</taxon>
        <taxon>Cyprininae</taxon>
        <taxon>Cyprinus</taxon>
    </lineage>
</organism>
<dbReference type="Gene3D" id="3.40.50.11960">
    <property type="match status" value="1"/>
</dbReference>
<dbReference type="InterPro" id="IPR019341">
    <property type="entry name" value="Alpha/Gamma-adaptin-bd_p34"/>
</dbReference>
<keyword evidence="3" id="KW-1185">Reference proteome</keyword>
<protein>
    <submittedName>
        <fullName evidence="2">Alpha and gamma adaptin binding protein</fullName>
    </submittedName>
</protein>
<feature type="region of interest" description="Disordered" evidence="1">
    <location>
        <begin position="229"/>
        <end position="270"/>
    </location>
</feature>
<reference evidence="2" key="1">
    <citation type="submission" date="2025-08" db="UniProtKB">
        <authorList>
            <consortium name="Ensembl"/>
        </authorList>
    </citation>
    <scope>IDENTIFICATION</scope>
</reference>
<accession>A0A8C1H8F2</accession>